<accession>A0A317DWH1</accession>
<evidence type="ECO:0000256" key="7">
    <source>
        <dbReference type="ARBA" id="ARBA00025067"/>
    </source>
</evidence>
<gene>
    <name evidence="11" type="ORF">DKG75_18075</name>
</gene>
<name>A0A317DWH1_9PROT</name>
<evidence type="ECO:0000256" key="3">
    <source>
        <dbReference type="ARBA" id="ARBA00012856"/>
    </source>
</evidence>
<keyword evidence="5 8" id="KW-0521">NADP</keyword>
<proteinExistence type="inferred from homology"/>
<dbReference type="InterPro" id="IPR001796">
    <property type="entry name" value="DHFR_dom"/>
</dbReference>
<dbReference type="GO" id="GO:0004146">
    <property type="term" value="F:dihydrofolate reductase activity"/>
    <property type="evidence" value="ECO:0007669"/>
    <property type="project" value="UniProtKB-EC"/>
</dbReference>
<dbReference type="InterPro" id="IPR012259">
    <property type="entry name" value="DHFR"/>
</dbReference>
<dbReference type="PROSITE" id="PS00075">
    <property type="entry name" value="DHFR_1"/>
    <property type="match status" value="1"/>
</dbReference>
<dbReference type="CDD" id="cd00209">
    <property type="entry name" value="DHFR"/>
    <property type="match status" value="1"/>
</dbReference>
<dbReference type="InterPro" id="IPR024072">
    <property type="entry name" value="DHFR-like_dom_sf"/>
</dbReference>
<evidence type="ECO:0000259" key="10">
    <source>
        <dbReference type="PROSITE" id="PS51330"/>
    </source>
</evidence>
<comment type="catalytic activity">
    <reaction evidence="8">
        <text>(6S)-5,6,7,8-tetrahydrofolate + NADP(+) = 7,8-dihydrofolate + NADPH + H(+)</text>
        <dbReference type="Rhea" id="RHEA:15009"/>
        <dbReference type="ChEBI" id="CHEBI:15378"/>
        <dbReference type="ChEBI" id="CHEBI:57451"/>
        <dbReference type="ChEBI" id="CHEBI:57453"/>
        <dbReference type="ChEBI" id="CHEBI:57783"/>
        <dbReference type="ChEBI" id="CHEBI:58349"/>
        <dbReference type="EC" id="1.5.1.3"/>
    </reaction>
</comment>
<dbReference type="PANTHER" id="PTHR48069">
    <property type="entry name" value="DIHYDROFOLATE REDUCTASE"/>
    <property type="match status" value="1"/>
</dbReference>
<dbReference type="GO" id="GO:0046654">
    <property type="term" value="P:tetrahydrofolate biosynthetic process"/>
    <property type="evidence" value="ECO:0007669"/>
    <property type="project" value="UniProtKB-UniPathway"/>
</dbReference>
<evidence type="ECO:0000256" key="4">
    <source>
        <dbReference type="ARBA" id="ARBA00022563"/>
    </source>
</evidence>
<evidence type="ECO:0000256" key="8">
    <source>
        <dbReference type="PIRNR" id="PIRNR000194"/>
    </source>
</evidence>
<evidence type="ECO:0000256" key="9">
    <source>
        <dbReference type="RuleBase" id="RU004474"/>
    </source>
</evidence>
<comment type="caution">
    <text evidence="11">The sequence shown here is derived from an EMBL/GenBank/DDBJ whole genome shotgun (WGS) entry which is preliminary data.</text>
</comment>
<dbReference type="AlphaFoldDB" id="A0A317DWH1"/>
<dbReference type="GO" id="GO:0046452">
    <property type="term" value="P:dihydrofolate metabolic process"/>
    <property type="evidence" value="ECO:0007669"/>
    <property type="project" value="TreeGrafter"/>
</dbReference>
<comment type="similarity">
    <text evidence="2 8 9">Belongs to the dihydrofolate reductase family.</text>
</comment>
<dbReference type="Gene3D" id="3.40.430.10">
    <property type="entry name" value="Dihydrofolate Reductase, subunit A"/>
    <property type="match status" value="1"/>
</dbReference>
<dbReference type="Proteomes" id="UP000246077">
    <property type="component" value="Unassembled WGS sequence"/>
</dbReference>
<dbReference type="PANTHER" id="PTHR48069:SF3">
    <property type="entry name" value="DIHYDROFOLATE REDUCTASE"/>
    <property type="match status" value="1"/>
</dbReference>
<sequence length="163" mass="17233">MVAARGRNGVIGAGNAMPWRMRSDLAHFKAATLGKPLVMGRKTYESIGRPLPGRRTIVVTRDPGFAAAGVEVARDLPAALALAQALAADMGADAVIVAGGATLYAQAMPLADRLVLTELDLAPVGDTWFPTPDPADWVEVSREPRPRGEGDDASYDIVVMARR</sequence>
<dbReference type="Pfam" id="PF00186">
    <property type="entry name" value="DHFR_1"/>
    <property type="match status" value="1"/>
</dbReference>
<dbReference type="EMBL" id="QGLF01000005">
    <property type="protein sequence ID" value="PWR18881.1"/>
    <property type="molecule type" value="Genomic_DNA"/>
</dbReference>
<evidence type="ECO:0000256" key="6">
    <source>
        <dbReference type="ARBA" id="ARBA00023002"/>
    </source>
</evidence>
<dbReference type="PROSITE" id="PS51330">
    <property type="entry name" value="DHFR_2"/>
    <property type="match status" value="1"/>
</dbReference>
<evidence type="ECO:0000313" key="12">
    <source>
        <dbReference type="Proteomes" id="UP000246077"/>
    </source>
</evidence>
<evidence type="ECO:0000256" key="5">
    <source>
        <dbReference type="ARBA" id="ARBA00022857"/>
    </source>
</evidence>
<dbReference type="UniPathway" id="UPA00077">
    <property type="reaction ID" value="UER00158"/>
</dbReference>
<dbReference type="EC" id="1.5.1.3" evidence="3 8"/>
<dbReference type="PRINTS" id="PR00070">
    <property type="entry name" value="DHFR"/>
</dbReference>
<protein>
    <recommendedName>
        <fullName evidence="3 8">Dihydrofolate reductase</fullName>
        <ecNumber evidence="3 8">1.5.1.3</ecNumber>
    </recommendedName>
</protein>
<dbReference type="GO" id="GO:0006730">
    <property type="term" value="P:one-carbon metabolic process"/>
    <property type="evidence" value="ECO:0007669"/>
    <property type="project" value="UniProtKB-KW"/>
</dbReference>
<keyword evidence="4 8" id="KW-0554">One-carbon metabolism</keyword>
<evidence type="ECO:0000256" key="2">
    <source>
        <dbReference type="ARBA" id="ARBA00009539"/>
    </source>
</evidence>
<dbReference type="GO" id="GO:0005829">
    <property type="term" value="C:cytosol"/>
    <property type="evidence" value="ECO:0007669"/>
    <property type="project" value="TreeGrafter"/>
</dbReference>
<evidence type="ECO:0000256" key="1">
    <source>
        <dbReference type="ARBA" id="ARBA00004903"/>
    </source>
</evidence>
<dbReference type="PIRSF" id="PIRSF000194">
    <property type="entry name" value="DHFR"/>
    <property type="match status" value="1"/>
</dbReference>
<reference evidence="12" key="1">
    <citation type="submission" date="2018-05" db="EMBL/GenBank/DDBJ databases">
        <title>Zavarzinia sp. HR-AS.</title>
        <authorList>
            <person name="Lee Y."/>
            <person name="Jeon C.O."/>
        </authorList>
    </citation>
    <scope>NUCLEOTIDE SEQUENCE [LARGE SCALE GENOMIC DNA]</scope>
    <source>
        <strain evidence="12">DSM 1231</strain>
    </source>
</reference>
<dbReference type="InterPro" id="IPR017925">
    <property type="entry name" value="DHFR_CS"/>
</dbReference>
<keyword evidence="12" id="KW-1185">Reference proteome</keyword>
<dbReference type="OrthoDB" id="9804315at2"/>
<keyword evidence="6 8" id="KW-0560">Oxidoreductase</keyword>
<evidence type="ECO:0000313" key="11">
    <source>
        <dbReference type="EMBL" id="PWR18881.1"/>
    </source>
</evidence>
<dbReference type="GO" id="GO:0046655">
    <property type="term" value="P:folic acid metabolic process"/>
    <property type="evidence" value="ECO:0007669"/>
    <property type="project" value="TreeGrafter"/>
</dbReference>
<organism evidence="11 12">
    <name type="scientific">Zavarzinia compransoris</name>
    <dbReference type="NCBI Taxonomy" id="1264899"/>
    <lineage>
        <taxon>Bacteria</taxon>
        <taxon>Pseudomonadati</taxon>
        <taxon>Pseudomonadota</taxon>
        <taxon>Alphaproteobacteria</taxon>
        <taxon>Rhodospirillales</taxon>
        <taxon>Zavarziniaceae</taxon>
        <taxon>Zavarzinia</taxon>
    </lineage>
</organism>
<feature type="domain" description="DHFR" evidence="10">
    <location>
        <begin position="1"/>
        <end position="162"/>
    </location>
</feature>
<comment type="pathway">
    <text evidence="1 8">Cofactor biosynthesis; tetrahydrofolate biosynthesis; 5,6,7,8-tetrahydrofolate from 7,8-dihydrofolate: step 1/1.</text>
</comment>
<dbReference type="SUPFAM" id="SSF53597">
    <property type="entry name" value="Dihydrofolate reductase-like"/>
    <property type="match status" value="1"/>
</dbReference>
<dbReference type="GO" id="GO:0050661">
    <property type="term" value="F:NADP binding"/>
    <property type="evidence" value="ECO:0007669"/>
    <property type="project" value="InterPro"/>
</dbReference>
<comment type="function">
    <text evidence="7 8">Key enzyme in folate metabolism. Catalyzes an essential reaction for de novo glycine and purine synthesis, and for DNA precursor synthesis.</text>
</comment>